<feature type="repeat" description="TPR" evidence="3">
    <location>
        <begin position="310"/>
        <end position="343"/>
    </location>
</feature>
<keyword evidence="6" id="KW-1185">Reference proteome</keyword>
<reference evidence="5 6" key="1">
    <citation type="submission" date="2021-05" db="EMBL/GenBank/DDBJ databases">
        <title>A Polyphasic approach of four new species of the genus Ohtaekwangia: Ohtaekwangia histidinii sp. nov., Ohtaekwangia cretensis sp. nov., Ohtaekwangia indiensis sp. nov., Ohtaekwangia reichenbachii sp. nov. from diverse environment.</title>
        <authorList>
            <person name="Octaviana S."/>
        </authorList>
    </citation>
    <scope>NUCLEOTIDE SEQUENCE [LARGE SCALE GENOMIC DNA]</scope>
    <source>
        <strain evidence="5 6">PWU4</strain>
    </source>
</reference>
<proteinExistence type="predicted"/>
<dbReference type="InterPro" id="IPR019734">
    <property type="entry name" value="TPR_rpt"/>
</dbReference>
<evidence type="ECO:0000313" key="5">
    <source>
        <dbReference type="EMBL" id="MBT1697887.1"/>
    </source>
</evidence>
<dbReference type="AlphaFoldDB" id="A0AAP2DN18"/>
<protein>
    <submittedName>
        <fullName evidence="5">CHAT domain-containing protein</fullName>
    </submittedName>
</protein>
<accession>A0AAP2DN18</accession>
<dbReference type="PANTHER" id="PTHR45641:SF19">
    <property type="entry name" value="NEPHROCYSTIN-3"/>
    <property type="match status" value="1"/>
</dbReference>
<comment type="caution">
    <text evidence="5">The sequence shown here is derived from an EMBL/GenBank/DDBJ whole genome shotgun (WGS) entry which is preliminary data.</text>
</comment>
<gene>
    <name evidence="5" type="ORF">KK083_13425</name>
</gene>
<keyword evidence="1" id="KW-0677">Repeat</keyword>
<dbReference type="InterPro" id="IPR011990">
    <property type="entry name" value="TPR-like_helical_dom_sf"/>
</dbReference>
<keyword evidence="2 3" id="KW-0802">TPR repeat</keyword>
<evidence type="ECO:0000313" key="6">
    <source>
        <dbReference type="Proteomes" id="UP001319200"/>
    </source>
</evidence>
<feature type="domain" description="CHAT" evidence="4">
    <location>
        <begin position="694"/>
        <end position="1014"/>
    </location>
</feature>
<evidence type="ECO:0000256" key="3">
    <source>
        <dbReference type="PROSITE-ProRule" id="PRU00339"/>
    </source>
</evidence>
<evidence type="ECO:0000259" key="4">
    <source>
        <dbReference type="Pfam" id="PF12770"/>
    </source>
</evidence>
<dbReference type="SUPFAM" id="SSF48452">
    <property type="entry name" value="TPR-like"/>
    <property type="match status" value="3"/>
</dbReference>
<dbReference type="Pfam" id="PF12770">
    <property type="entry name" value="CHAT"/>
    <property type="match status" value="1"/>
</dbReference>
<dbReference type="Proteomes" id="UP001319200">
    <property type="component" value="Unassembled WGS sequence"/>
</dbReference>
<evidence type="ECO:0000256" key="2">
    <source>
        <dbReference type="ARBA" id="ARBA00022803"/>
    </source>
</evidence>
<organism evidence="5 6">
    <name type="scientific">Chryseosolibacter histidini</name>
    <dbReference type="NCBI Taxonomy" id="2782349"/>
    <lineage>
        <taxon>Bacteria</taxon>
        <taxon>Pseudomonadati</taxon>
        <taxon>Bacteroidota</taxon>
        <taxon>Cytophagia</taxon>
        <taxon>Cytophagales</taxon>
        <taxon>Chryseotaleaceae</taxon>
        <taxon>Chryseosolibacter</taxon>
    </lineage>
</organism>
<evidence type="ECO:0000256" key="1">
    <source>
        <dbReference type="ARBA" id="ARBA00022737"/>
    </source>
</evidence>
<sequence length="1015" mass="113893">MINFFGRSNRYFWVFVASVNVCFAQTTPKVYQELERNYEAQNFAACIKLANDVELMAKNQHDTLVANSFSYLGSAHNQLGDLNKAIAWFEREKVLRADLGLTSTDAFSSSLYNLAYVYLQAGNYRQAGLMADQLIENDRKIYGAASEEFISSVISTTDIYIQLDKFNETEKLLTSTIRQQEKNSINHGLLLSKLGDLYTLTSQYSKAAKALNTALTILAKAAGESSAEYISASINMGILCMEQGKFPQAEEAFDHALAELTPDNVAYPATLNNQALVYQSLGQLERAEKTFREIRATDSVVIGTTHPDFAITLSNMGLVYSDEGKFKAAEKSLTRALEIQKMNDETNTASYARKLNNLARVYRMAGAPDKAIPMLEQALAIFKKTLGDKSPEYASTLYNLGIACWKTGKGAAGLKYLKSSASIRAEKLGKKHPLYAQSLQKIAEYQWEQKQLKEAQQTFGAVFENYYNQIGMSFPVLTEEEKAKFYYTNIKPSFEIFNSFAMELRKQDPLITGEVYNHHINTKASIMYASEKVKEAIQNSKDTTLLRDFELWQSQKEQIAKLYSQNQSPAKIDSLLQSADLLEKALARRSAVFSSQFIRKKVDWRDIQKTLKENEAAVEIIRYQAYSPAAGGKFQDDVVYAFLILTKDTKTQPDLVLPGSGKEMENKFLNYYRNNITFTLEDNRSFKNYFGSLNEYLKKNKIKKIYLSPDGVYNQISLNTIRDPETQQFLLDAYDIRLVTNTREVVEKRTTKSNSQSSVLIGFPKFNLQTEESSATGTATRSLTRGDNLSRGLRGGLLRYMRGEDGITVLPGTQVEINQISKLSPNPEVFMEDMASEGLIKQVISPMVLHIATHGYFLEEEENSQLAQEGNTGYVPSPLLKSGIILAGAENFLKTGTPVNDDGDDGILTAYEAMNLKLEDTELVVLSACETGLGVVKNGEGVYGLQRAFKMAGAKNLIMSLWSVDDAATQELMSNFYSERSRQEDPHTAFRIAQQKLKEKYPHPFYWGAFVMVGI</sequence>
<dbReference type="InterPro" id="IPR024983">
    <property type="entry name" value="CHAT_dom"/>
</dbReference>
<dbReference type="Pfam" id="PF13424">
    <property type="entry name" value="TPR_12"/>
    <property type="match status" value="3"/>
</dbReference>
<dbReference type="PANTHER" id="PTHR45641">
    <property type="entry name" value="TETRATRICOPEPTIDE REPEAT PROTEIN (AFU_ORTHOLOGUE AFUA_6G03870)"/>
    <property type="match status" value="1"/>
</dbReference>
<dbReference type="RefSeq" id="WP_254163761.1">
    <property type="nucleotide sequence ID" value="NZ_JAHESF010000012.1"/>
</dbReference>
<name>A0AAP2DN18_9BACT</name>
<dbReference type="EMBL" id="JAHESF010000012">
    <property type="protein sequence ID" value="MBT1697887.1"/>
    <property type="molecule type" value="Genomic_DNA"/>
</dbReference>
<dbReference type="Gene3D" id="1.25.40.10">
    <property type="entry name" value="Tetratricopeptide repeat domain"/>
    <property type="match status" value="3"/>
</dbReference>
<dbReference type="PROSITE" id="PS50005">
    <property type="entry name" value="TPR"/>
    <property type="match status" value="1"/>
</dbReference>
<dbReference type="SMART" id="SM00028">
    <property type="entry name" value="TPR"/>
    <property type="match status" value="8"/>
</dbReference>